<evidence type="ECO:0000256" key="1">
    <source>
        <dbReference type="SAM" id="MobiDB-lite"/>
    </source>
</evidence>
<proteinExistence type="predicted"/>
<reference evidence="2 3" key="1">
    <citation type="submission" date="2018-03" db="EMBL/GenBank/DDBJ databases">
        <title>Draft Genome Sequences of the Obligatory Marine Myxobacteria Enhygromyxa salina SWB007.</title>
        <authorList>
            <person name="Poehlein A."/>
            <person name="Moghaddam J.A."/>
            <person name="Harms H."/>
            <person name="Alanjari M."/>
            <person name="Koenig G.M."/>
            <person name="Daniel R."/>
            <person name="Schaeberle T.F."/>
        </authorList>
    </citation>
    <scope>NUCLEOTIDE SEQUENCE [LARGE SCALE GENOMIC DNA]</scope>
    <source>
        <strain evidence="2 3">SWB007</strain>
    </source>
</reference>
<protein>
    <submittedName>
        <fullName evidence="2">Uncharacterized protein</fullName>
    </submittedName>
</protein>
<dbReference type="PROSITE" id="PS51257">
    <property type="entry name" value="PROKAR_LIPOPROTEIN"/>
    <property type="match status" value="1"/>
</dbReference>
<dbReference type="Proteomes" id="UP000238823">
    <property type="component" value="Unassembled WGS sequence"/>
</dbReference>
<accession>A0A2S9XLV9</accession>
<sequence>MNRAIVLSLTLSISACGTGSVDSQGGEETTGEETTGEETTGEETTGEETTGEETIGEETTGEETTGEETTGEETTGDGDCFDVQDDTLGPEPYVCGLDTPCDIVVQEGFDPVAAECMLNGIAAGTVGDYSLVRPAMLGSETWRVQVFGDGNALVTFRSEHDDSFMTHVSARAIPPQAFFDACDASSFTGMTQCIDLLFEEACVLEPTCP</sequence>
<organism evidence="2 3">
    <name type="scientific">Enhygromyxa salina</name>
    <dbReference type="NCBI Taxonomy" id="215803"/>
    <lineage>
        <taxon>Bacteria</taxon>
        <taxon>Pseudomonadati</taxon>
        <taxon>Myxococcota</taxon>
        <taxon>Polyangia</taxon>
        <taxon>Nannocystales</taxon>
        <taxon>Nannocystaceae</taxon>
        <taxon>Enhygromyxa</taxon>
    </lineage>
</organism>
<dbReference type="RefSeq" id="WP_106094877.1">
    <property type="nucleotide sequence ID" value="NZ_PVNL01000147.1"/>
</dbReference>
<gene>
    <name evidence="2" type="ORF">ENSA7_81380</name>
</gene>
<dbReference type="AlphaFoldDB" id="A0A2S9XLV9"/>
<name>A0A2S9XLV9_9BACT</name>
<feature type="region of interest" description="Disordered" evidence="1">
    <location>
        <begin position="16"/>
        <end position="85"/>
    </location>
</feature>
<evidence type="ECO:0000313" key="2">
    <source>
        <dbReference type="EMBL" id="PRP93710.1"/>
    </source>
</evidence>
<dbReference type="EMBL" id="PVNL01000147">
    <property type="protein sequence ID" value="PRP93710.1"/>
    <property type="molecule type" value="Genomic_DNA"/>
</dbReference>
<comment type="caution">
    <text evidence="2">The sequence shown here is derived from an EMBL/GenBank/DDBJ whole genome shotgun (WGS) entry which is preliminary data.</text>
</comment>
<evidence type="ECO:0000313" key="3">
    <source>
        <dbReference type="Proteomes" id="UP000238823"/>
    </source>
</evidence>
<feature type="compositionally biased region" description="Acidic residues" evidence="1">
    <location>
        <begin position="29"/>
        <end position="85"/>
    </location>
</feature>